<keyword evidence="2" id="KW-1185">Reference proteome</keyword>
<dbReference type="GO" id="GO:0001650">
    <property type="term" value="C:fibrillar center"/>
    <property type="evidence" value="ECO:0007669"/>
    <property type="project" value="TreeGrafter"/>
</dbReference>
<dbReference type="Proteomes" id="UP001154282">
    <property type="component" value="Unassembled WGS sequence"/>
</dbReference>
<dbReference type="PANTHER" id="PTHR15319">
    <property type="entry name" value="TATA BOX-BINDING PROTEIN ASSOCIATED FACTOR RNA POLYMERASE I SUBUNIT C"/>
    <property type="match status" value="1"/>
</dbReference>
<evidence type="ECO:0000313" key="2">
    <source>
        <dbReference type="Proteomes" id="UP001154282"/>
    </source>
</evidence>
<proteinExistence type="predicted"/>
<dbReference type="GO" id="GO:0001164">
    <property type="term" value="F:RNA polymerase I core promoter sequence-specific DNA binding"/>
    <property type="evidence" value="ECO:0007669"/>
    <property type="project" value="TreeGrafter"/>
</dbReference>
<dbReference type="AlphaFoldDB" id="A0AAV0M9I8"/>
<protein>
    <submittedName>
        <fullName evidence="1">Uncharacterized protein</fullName>
    </submittedName>
</protein>
<organism evidence="1 2">
    <name type="scientific">Linum tenue</name>
    <dbReference type="NCBI Taxonomy" id="586396"/>
    <lineage>
        <taxon>Eukaryota</taxon>
        <taxon>Viridiplantae</taxon>
        <taxon>Streptophyta</taxon>
        <taxon>Embryophyta</taxon>
        <taxon>Tracheophyta</taxon>
        <taxon>Spermatophyta</taxon>
        <taxon>Magnoliopsida</taxon>
        <taxon>eudicotyledons</taxon>
        <taxon>Gunneridae</taxon>
        <taxon>Pentapetalae</taxon>
        <taxon>rosids</taxon>
        <taxon>fabids</taxon>
        <taxon>Malpighiales</taxon>
        <taxon>Linaceae</taxon>
        <taxon>Linum</taxon>
    </lineage>
</organism>
<dbReference type="PANTHER" id="PTHR15319:SF1">
    <property type="entry name" value="TATA BOX-BINDING PROTEIN-ASSOCIATED FACTOR RNA POLYMERASE I SUBUNIT C"/>
    <property type="match status" value="1"/>
</dbReference>
<accession>A0AAV0M9I8</accession>
<comment type="caution">
    <text evidence="1">The sequence shown here is derived from an EMBL/GenBank/DDBJ whole genome shotgun (WGS) entry which is preliminary data.</text>
</comment>
<dbReference type="InterPro" id="IPR038801">
    <property type="entry name" value="TAF1C"/>
</dbReference>
<sequence>MVFFPTGSNFDQIGFLVLEAKEGSLNAFGNATGGVYSANKQLSQRIRGVLVNPVAGSGWLGVSWDDESPNSGNCKWLGCKLSWHPRVLIVARSDAAFLVDWRSDQHKFPNPFYAWELPSGLNLPNANCLGGSCLVKAEFSEDALPEWLDWKQKRDIVLGFGILGEDLCSLLHEPDEFGGFNLIRLISSGKLELQRYTTLWDLVRTTNHHIDPVLSHANNSHSSLEYERYKFPGRFKYLELDYLSAYLNGDLSKILDLNTRNASKVGPSNAESFSLDCHEALCEKLKISGLNRFRASPIVSLVLMDVNMPTSIREVALRKTWAGLPMELLQLSFSSYSELLDVLLDQKKLSVEFLPVPDLPQLPP</sequence>
<name>A0AAV0M9I8_9ROSI</name>
<reference evidence="1" key="1">
    <citation type="submission" date="2022-08" db="EMBL/GenBank/DDBJ databases">
        <authorList>
            <person name="Gutierrez-Valencia J."/>
        </authorList>
    </citation>
    <scope>NUCLEOTIDE SEQUENCE</scope>
</reference>
<gene>
    <name evidence="1" type="ORF">LITE_LOCUS27310</name>
</gene>
<evidence type="ECO:0000313" key="1">
    <source>
        <dbReference type="EMBL" id="CAI0442556.1"/>
    </source>
</evidence>
<dbReference type="EMBL" id="CAMGYJ010000007">
    <property type="protein sequence ID" value="CAI0442556.1"/>
    <property type="molecule type" value="Genomic_DNA"/>
</dbReference>